<dbReference type="SMART" id="SM00179">
    <property type="entry name" value="EGF_CA"/>
    <property type="match status" value="2"/>
</dbReference>
<dbReference type="InterPro" id="IPR051830">
    <property type="entry name" value="NOTCH_homolog"/>
</dbReference>
<dbReference type="Pfam" id="PF00008">
    <property type="entry name" value="EGF"/>
    <property type="match status" value="2"/>
</dbReference>
<dbReference type="GO" id="GO:0005509">
    <property type="term" value="F:calcium ion binding"/>
    <property type="evidence" value="ECO:0007669"/>
    <property type="project" value="InterPro"/>
</dbReference>
<dbReference type="InterPro" id="IPR045860">
    <property type="entry name" value="Snake_toxin-like_sf"/>
</dbReference>
<feature type="disulfide bond" evidence="5">
    <location>
        <begin position="4"/>
        <end position="14"/>
    </location>
</feature>
<organism evidence="7 8">
    <name type="scientific">Dreissena polymorpha</name>
    <name type="common">Zebra mussel</name>
    <name type="synonym">Mytilus polymorpha</name>
    <dbReference type="NCBI Taxonomy" id="45954"/>
    <lineage>
        <taxon>Eukaryota</taxon>
        <taxon>Metazoa</taxon>
        <taxon>Spiralia</taxon>
        <taxon>Lophotrochozoa</taxon>
        <taxon>Mollusca</taxon>
        <taxon>Bivalvia</taxon>
        <taxon>Autobranchia</taxon>
        <taxon>Heteroconchia</taxon>
        <taxon>Euheterodonta</taxon>
        <taxon>Imparidentia</taxon>
        <taxon>Neoheterodontei</taxon>
        <taxon>Myida</taxon>
        <taxon>Dreissenoidea</taxon>
        <taxon>Dreissenidae</taxon>
        <taxon>Dreissena</taxon>
    </lineage>
</organism>
<reference evidence="7" key="2">
    <citation type="submission" date="2020-11" db="EMBL/GenBank/DDBJ databases">
        <authorList>
            <person name="McCartney M.A."/>
            <person name="Auch B."/>
            <person name="Kono T."/>
            <person name="Mallez S."/>
            <person name="Becker A."/>
            <person name="Gohl D.M."/>
            <person name="Silverstein K.A.T."/>
            <person name="Koren S."/>
            <person name="Bechman K.B."/>
            <person name="Herman A."/>
            <person name="Abrahante J.E."/>
            <person name="Garbe J."/>
        </authorList>
    </citation>
    <scope>NUCLEOTIDE SEQUENCE</scope>
    <source>
        <strain evidence="7">Duluth1</strain>
        <tissue evidence="7">Whole animal</tissue>
    </source>
</reference>
<dbReference type="FunFam" id="2.10.25.10:FF:000066">
    <property type="entry name" value="FAT atypical cadherin 4"/>
    <property type="match status" value="1"/>
</dbReference>
<evidence type="ECO:0000256" key="2">
    <source>
        <dbReference type="ARBA" id="ARBA00022729"/>
    </source>
</evidence>
<dbReference type="PROSITE" id="PS01186">
    <property type="entry name" value="EGF_2"/>
    <property type="match status" value="2"/>
</dbReference>
<comment type="caution">
    <text evidence="5">Lacks conserved residue(s) required for the propagation of feature annotation.</text>
</comment>
<comment type="caution">
    <text evidence="7">The sequence shown here is derived from an EMBL/GenBank/DDBJ whole genome shotgun (WGS) entry which is preliminary data.</text>
</comment>
<keyword evidence="8" id="KW-1185">Reference proteome</keyword>
<dbReference type="PANTHER" id="PTHR24033">
    <property type="entry name" value="EGF-LIKE DOMAIN-CONTAINING PROTEIN"/>
    <property type="match status" value="1"/>
</dbReference>
<feature type="disulfide bond" evidence="5">
    <location>
        <begin position="25"/>
        <end position="34"/>
    </location>
</feature>
<gene>
    <name evidence="7" type="ORF">DPMN_192016</name>
</gene>
<evidence type="ECO:0000256" key="3">
    <source>
        <dbReference type="ARBA" id="ARBA00022737"/>
    </source>
</evidence>
<dbReference type="PANTHER" id="PTHR24033:SF232">
    <property type="entry name" value="LAMININ SUBUNIT GAMMA-2-RELATED"/>
    <property type="match status" value="1"/>
</dbReference>
<feature type="disulfide bond" evidence="5">
    <location>
        <begin position="63"/>
        <end position="72"/>
    </location>
</feature>
<proteinExistence type="predicted"/>
<dbReference type="CDD" id="cd00054">
    <property type="entry name" value="EGF_CA"/>
    <property type="match status" value="1"/>
</dbReference>
<dbReference type="InterPro" id="IPR000152">
    <property type="entry name" value="EGF-type_Asp/Asn_hydroxyl_site"/>
</dbReference>
<dbReference type="Proteomes" id="UP000828390">
    <property type="component" value="Unassembled WGS sequence"/>
</dbReference>
<evidence type="ECO:0000259" key="6">
    <source>
        <dbReference type="PROSITE" id="PS50026"/>
    </source>
</evidence>
<sequence>MDPCNSNPCVRGKCFSHLKLHICICPAGYSGQFCERHFDHCASHPCENNGRCKNVNSSYTCECRFGFSGQDCSKEHGTKCFACKGSKLDSICNTVTTCNSDESCYVDTFLDGDGSIRYHAGCRQSSNCMPYTGDNCTHCCDTDYCNDNGCGLTGYHPASQRGPICFDCDDMTDMTFCKQITQCAPDEMCTVYGSPSMNYDSKCISKDNQCDAQGGNRFCQFCCIHDMCNQNCTKH</sequence>
<name>A0A9D3XZL3_DREPO</name>
<dbReference type="SUPFAM" id="SSF57196">
    <property type="entry name" value="EGF/Laminin"/>
    <property type="match status" value="2"/>
</dbReference>
<dbReference type="AlphaFoldDB" id="A0A9D3XZL3"/>
<dbReference type="EMBL" id="JAIWYP010000040">
    <property type="protein sequence ID" value="KAH3691267.1"/>
    <property type="molecule type" value="Genomic_DNA"/>
</dbReference>
<dbReference type="PROSITE" id="PS00010">
    <property type="entry name" value="ASX_HYDROXYL"/>
    <property type="match status" value="1"/>
</dbReference>
<dbReference type="SUPFAM" id="SSF57302">
    <property type="entry name" value="Snake toxin-like"/>
    <property type="match status" value="1"/>
</dbReference>
<protein>
    <recommendedName>
        <fullName evidence="6">EGF-like domain-containing protein</fullName>
    </recommendedName>
</protein>
<evidence type="ECO:0000313" key="7">
    <source>
        <dbReference type="EMBL" id="KAH3691267.1"/>
    </source>
</evidence>
<dbReference type="PROSITE" id="PS00022">
    <property type="entry name" value="EGF_1"/>
    <property type="match status" value="2"/>
</dbReference>
<evidence type="ECO:0000256" key="5">
    <source>
        <dbReference type="PROSITE-ProRule" id="PRU00076"/>
    </source>
</evidence>
<evidence type="ECO:0000256" key="4">
    <source>
        <dbReference type="ARBA" id="ARBA00023157"/>
    </source>
</evidence>
<dbReference type="InterPro" id="IPR000742">
    <property type="entry name" value="EGF"/>
</dbReference>
<dbReference type="Gene3D" id="2.10.25.10">
    <property type="entry name" value="Laminin"/>
    <property type="match status" value="2"/>
</dbReference>
<dbReference type="SMART" id="SM00181">
    <property type="entry name" value="EGF"/>
    <property type="match status" value="2"/>
</dbReference>
<dbReference type="InterPro" id="IPR001881">
    <property type="entry name" value="EGF-like_Ca-bd_dom"/>
</dbReference>
<dbReference type="PROSITE" id="PS50026">
    <property type="entry name" value="EGF_3"/>
    <property type="match status" value="2"/>
</dbReference>
<evidence type="ECO:0000256" key="1">
    <source>
        <dbReference type="ARBA" id="ARBA00022536"/>
    </source>
</evidence>
<feature type="domain" description="EGF-like" evidence="6">
    <location>
        <begin position="1"/>
        <end position="35"/>
    </location>
</feature>
<keyword evidence="1 5" id="KW-0245">EGF-like domain</keyword>
<accession>A0A9D3XZL3</accession>
<feature type="domain" description="EGF-like" evidence="6">
    <location>
        <begin position="37"/>
        <end position="73"/>
    </location>
</feature>
<keyword evidence="4 5" id="KW-1015">Disulfide bond</keyword>
<keyword evidence="3" id="KW-0677">Repeat</keyword>
<reference evidence="7" key="1">
    <citation type="journal article" date="2019" name="bioRxiv">
        <title>The Genome of the Zebra Mussel, Dreissena polymorpha: A Resource for Invasive Species Research.</title>
        <authorList>
            <person name="McCartney M.A."/>
            <person name="Auch B."/>
            <person name="Kono T."/>
            <person name="Mallez S."/>
            <person name="Zhang Y."/>
            <person name="Obille A."/>
            <person name="Becker A."/>
            <person name="Abrahante J.E."/>
            <person name="Garbe J."/>
            <person name="Badalamenti J.P."/>
            <person name="Herman A."/>
            <person name="Mangelson H."/>
            <person name="Liachko I."/>
            <person name="Sullivan S."/>
            <person name="Sone E.D."/>
            <person name="Koren S."/>
            <person name="Silverstein K.A.T."/>
            <person name="Beckman K.B."/>
            <person name="Gohl D.M."/>
        </authorList>
    </citation>
    <scope>NUCLEOTIDE SEQUENCE</scope>
    <source>
        <strain evidence="7">Duluth1</strain>
        <tissue evidence="7">Whole animal</tissue>
    </source>
</reference>
<evidence type="ECO:0000313" key="8">
    <source>
        <dbReference type="Proteomes" id="UP000828390"/>
    </source>
</evidence>
<keyword evidence="2" id="KW-0732">Signal</keyword>